<gene>
    <name evidence="5" type="ORF">EMPS_11568</name>
</gene>
<dbReference type="Proteomes" id="UP000827284">
    <property type="component" value="Unassembled WGS sequence"/>
</dbReference>
<accession>A0A9P3M2A5</accession>
<dbReference type="InterPro" id="IPR036908">
    <property type="entry name" value="RlpA-like_sf"/>
</dbReference>
<sequence>MFKSYILLVAALCASVVLAAPITGNRATSASALSKRGNRHHRNNNSNDNSDETFHGRGTWFSDDSGSCDIDFDQDDMIVAMNEEQMGALQGPSSQCGRMVRVHYGGKSVDLKVVDTCPSQYCDEGALDLSQKAFKMLAGGLSKGVISLDWEFIEKQ</sequence>
<dbReference type="Gene3D" id="2.40.40.10">
    <property type="entry name" value="RlpA-like domain"/>
    <property type="match status" value="1"/>
</dbReference>
<keyword evidence="1 3" id="KW-0732">Signal</keyword>
<reference evidence="5" key="1">
    <citation type="submission" date="2021-11" db="EMBL/GenBank/DDBJ databases">
        <authorList>
            <person name="Herlambang A."/>
            <person name="Guo Y."/>
            <person name="Takashima Y."/>
            <person name="Nishizawa T."/>
        </authorList>
    </citation>
    <scope>NUCLEOTIDE SEQUENCE</scope>
    <source>
        <strain evidence="5">E1425</strain>
    </source>
</reference>
<dbReference type="InterPro" id="IPR051477">
    <property type="entry name" value="Expansin_CellWall"/>
</dbReference>
<dbReference type="AlphaFoldDB" id="A0A9P3M2A5"/>
<dbReference type="EMBL" id="BQFW01000015">
    <property type="protein sequence ID" value="GJJ79209.1"/>
    <property type="molecule type" value="Genomic_DNA"/>
</dbReference>
<dbReference type="InterPro" id="IPR009009">
    <property type="entry name" value="RlpA-like_DPBB"/>
</dbReference>
<feature type="domain" description="RlpA-like protein double-psi beta-barrel" evidence="4">
    <location>
        <begin position="55"/>
        <end position="146"/>
    </location>
</feature>
<evidence type="ECO:0000259" key="4">
    <source>
        <dbReference type="Pfam" id="PF03330"/>
    </source>
</evidence>
<feature type="signal peptide" evidence="3">
    <location>
        <begin position="1"/>
        <end position="19"/>
    </location>
</feature>
<name>A0A9P3M2A5_9FUNG</name>
<dbReference type="CDD" id="cd22191">
    <property type="entry name" value="DPBB_RlpA_EXP_N-like"/>
    <property type="match status" value="1"/>
</dbReference>
<feature type="chain" id="PRO_5040249343" description="RlpA-like protein double-psi beta-barrel domain-containing protein" evidence="3">
    <location>
        <begin position="20"/>
        <end position="156"/>
    </location>
</feature>
<evidence type="ECO:0000256" key="2">
    <source>
        <dbReference type="SAM" id="MobiDB-lite"/>
    </source>
</evidence>
<organism evidence="5 6">
    <name type="scientific">Entomortierella parvispora</name>
    <dbReference type="NCBI Taxonomy" id="205924"/>
    <lineage>
        <taxon>Eukaryota</taxon>
        <taxon>Fungi</taxon>
        <taxon>Fungi incertae sedis</taxon>
        <taxon>Mucoromycota</taxon>
        <taxon>Mortierellomycotina</taxon>
        <taxon>Mortierellomycetes</taxon>
        <taxon>Mortierellales</taxon>
        <taxon>Mortierellaceae</taxon>
        <taxon>Entomortierella</taxon>
    </lineage>
</organism>
<dbReference type="PANTHER" id="PTHR31836:SF28">
    <property type="entry name" value="SRCR DOMAIN-CONTAINING PROTEIN-RELATED"/>
    <property type="match status" value="1"/>
</dbReference>
<evidence type="ECO:0000313" key="5">
    <source>
        <dbReference type="EMBL" id="GJJ79209.1"/>
    </source>
</evidence>
<evidence type="ECO:0000256" key="1">
    <source>
        <dbReference type="ARBA" id="ARBA00022729"/>
    </source>
</evidence>
<comment type="caution">
    <text evidence="5">The sequence shown here is derived from an EMBL/GenBank/DDBJ whole genome shotgun (WGS) entry which is preliminary data.</text>
</comment>
<dbReference type="PANTHER" id="PTHR31836">
    <property type="match status" value="1"/>
</dbReference>
<dbReference type="SUPFAM" id="SSF50685">
    <property type="entry name" value="Barwin-like endoglucanases"/>
    <property type="match status" value="1"/>
</dbReference>
<dbReference type="OrthoDB" id="623670at2759"/>
<evidence type="ECO:0000313" key="6">
    <source>
        <dbReference type="Proteomes" id="UP000827284"/>
    </source>
</evidence>
<dbReference type="Pfam" id="PF03330">
    <property type="entry name" value="DPBB_1"/>
    <property type="match status" value="1"/>
</dbReference>
<feature type="region of interest" description="Disordered" evidence="2">
    <location>
        <begin position="31"/>
        <end position="54"/>
    </location>
</feature>
<reference evidence="5" key="2">
    <citation type="journal article" date="2022" name="Microbiol. Resour. Announc.">
        <title>Whole-Genome Sequence of Entomortierella parvispora E1425, a Mucoromycotan Fungus Associated with Burkholderiaceae-Related Endosymbiotic Bacteria.</title>
        <authorList>
            <person name="Herlambang A."/>
            <person name="Guo Y."/>
            <person name="Takashima Y."/>
            <person name="Narisawa K."/>
            <person name="Ohta H."/>
            <person name="Nishizawa T."/>
        </authorList>
    </citation>
    <scope>NUCLEOTIDE SEQUENCE</scope>
    <source>
        <strain evidence="5">E1425</strain>
    </source>
</reference>
<proteinExistence type="predicted"/>
<evidence type="ECO:0000256" key="3">
    <source>
        <dbReference type="SAM" id="SignalP"/>
    </source>
</evidence>
<protein>
    <recommendedName>
        <fullName evidence="4">RlpA-like protein double-psi beta-barrel domain-containing protein</fullName>
    </recommendedName>
</protein>
<keyword evidence="6" id="KW-1185">Reference proteome</keyword>